<proteinExistence type="predicted"/>
<keyword evidence="1 3" id="KW-0863">Zinc-finger</keyword>
<evidence type="ECO:0000259" key="5">
    <source>
        <dbReference type="PROSITE" id="PS50089"/>
    </source>
</evidence>
<dbReference type="EMBL" id="JARKHS020026846">
    <property type="protein sequence ID" value="KAK8765950.1"/>
    <property type="molecule type" value="Genomic_DNA"/>
</dbReference>
<keyword evidence="1 3" id="KW-0479">Metal-binding</keyword>
<keyword evidence="7" id="KW-1185">Reference proteome</keyword>
<dbReference type="InterPro" id="IPR049342">
    <property type="entry name" value="TRAF1-6_MATH_dom"/>
</dbReference>
<keyword evidence="2" id="KW-0862">Zinc</keyword>
<dbReference type="Proteomes" id="UP001321473">
    <property type="component" value="Unassembled WGS sequence"/>
</dbReference>
<dbReference type="PANTHER" id="PTHR10131">
    <property type="entry name" value="TNF RECEPTOR ASSOCIATED FACTOR"/>
    <property type="match status" value="1"/>
</dbReference>
<name>A0AAQ4DU10_AMBAM</name>
<evidence type="ECO:0000256" key="1">
    <source>
        <dbReference type="ARBA" id="ARBA00022771"/>
    </source>
</evidence>
<evidence type="ECO:0000256" key="3">
    <source>
        <dbReference type="PROSITE-ProRule" id="PRU00175"/>
    </source>
</evidence>
<dbReference type="GO" id="GO:0043122">
    <property type="term" value="P:regulation of canonical NF-kappaB signal transduction"/>
    <property type="evidence" value="ECO:0007669"/>
    <property type="project" value="TreeGrafter"/>
</dbReference>
<dbReference type="GO" id="GO:0005164">
    <property type="term" value="F:tumor necrosis factor receptor binding"/>
    <property type="evidence" value="ECO:0007669"/>
    <property type="project" value="TreeGrafter"/>
</dbReference>
<dbReference type="Gene3D" id="3.30.40.10">
    <property type="entry name" value="Zinc/RING finger domain, C3HC4 (zinc finger)"/>
    <property type="match status" value="1"/>
</dbReference>
<keyword evidence="4" id="KW-0175">Coiled coil</keyword>
<reference evidence="6 7" key="1">
    <citation type="journal article" date="2023" name="Arcadia Sci">
        <title>De novo assembly of a long-read Amblyomma americanum tick genome.</title>
        <authorList>
            <person name="Chou S."/>
            <person name="Poskanzer K.E."/>
            <person name="Rollins M."/>
            <person name="Thuy-Boun P.S."/>
        </authorList>
    </citation>
    <scope>NUCLEOTIDE SEQUENCE [LARGE SCALE GENOMIC DNA]</scope>
    <source>
        <strain evidence="6">F_SG_1</strain>
        <tissue evidence="6">Salivary glands</tissue>
    </source>
</reference>
<dbReference type="SUPFAM" id="SSF57850">
    <property type="entry name" value="RING/U-box"/>
    <property type="match status" value="1"/>
</dbReference>
<protein>
    <recommendedName>
        <fullName evidence="5">RING-type domain-containing protein</fullName>
    </recommendedName>
</protein>
<evidence type="ECO:0000313" key="6">
    <source>
        <dbReference type="EMBL" id="KAK8765950.1"/>
    </source>
</evidence>
<dbReference type="InterPro" id="IPR001841">
    <property type="entry name" value="Znf_RING"/>
</dbReference>
<dbReference type="Pfam" id="PF13920">
    <property type="entry name" value="zf-C3HC4_3"/>
    <property type="match status" value="1"/>
</dbReference>
<dbReference type="PANTHER" id="PTHR10131:SF138">
    <property type="entry name" value="RE66324P"/>
    <property type="match status" value="1"/>
</dbReference>
<dbReference type="PROSITE" id="PS50089">
    <property type="entry name" value="ZF_RING_2"/>
    <property type="match status" value="1"/>
</dbReference>
<sequence length="386" mass="43129">MAGMEYTLTGFDDFLERRRVVFVEPLPCTRVCGVCGVVPSRSLLLPCGHVLCQACKRQIVNGEQSCPIDGRQFAEAAVVSINFKQSELEQHRVFCVVGGRECSFAGRLGDLKEHVAGCSNDKVRCAQCQLSVLRSVAVQHCRQCDAKSAPQQIVSTMAIAVAVENIGSLKRDLEKIRQRASSEKVDNDAVLNDANSLMKRMTCLERELMQEGKASGERDLLLPAMKKSVLTYGPYRTFSKPGVFMTTWKFDEIYAGYSAVTKGKKEHVLSTDSGSLAGYEFKLDCKIQTQENEDVLLNFVLSLGDGELDNFLEWPFAKKVTVIVWHPRDERKDIRIPLSMEDPQMVKKPAPDSWNDSISTVAVTWEDIEFHGFVVNDAVYVNVELE</sequence>
<dbReference type="CDD" id="cd16449">
    <property type="entry name" value="RING-HC"/>
    <property type="match status" value="1"/>
</dbReference>
<dbReference type="GO" id="GO:0008270">
    <property type="term" value="F:zinc ion binding"/>
    <property type="evidence" value="ECO:0007669"/>
    <property type="project" value="UniProtKB-KW"/>
</dbReference>
<dbReference type="SUPFAM" id="SSF49599">
    <property type="entry name" value="TRAF domain-like"/>
    <property type="match status" value="1"/>
</dbReference>
<evidence type="ECO:0000313" key="7">
    <source>
        <dbReference type="Proteomes" id="UP001321473"/>
    </source>
</evidence>
<evidence type="ECO:0000256" key="2">
    <source>
        <dbReference type="ARBA" id="ARBA00022833"/>
    </source>
</evidence>
<accession>A0AAQ4DU10</accession>
<evidence type="ECO:0000256" key="4">
    <source>
        <dbReference type="SAM" id="Coils"/>
    </source>
</evidence>
<dbReference type="Gene3D" id="2.60.210.10">
    <property type="entry name" value="Apoptosis, Tumor Necrosis Factor Receptor Associated Protein 2, Chain A"/>
    <property type="match status" value="1"/>
</dbReference>
<comment type="caution">
    <text evidence="6">The sequence shown here is derived from an EMBL/GenBank/DDBJ whole genome shotgun (WGS) entry which is preliminary data.</text>
</comment>
<feature type="coiled-coil region" evidence="4">
    <location>
        <begin position="159"/>
        <end position="207"/>
    </location>
</feature>
<dbReference type="GO" id="GO:0009898">
    <property type="term" value="C:cytoplasmic side of plasma membrane"/>
    <property type="evidence" value="ECO:0007669"/>
    <property type="project" value="TreeGrafter"/>
</dbReference>
<feature type="domain" description="RING-type" evidence="5">
    <location>
        <begin position="32"/>
        <end position="69"/>
    </location>
</feature>
<organism evidence="6 7">
    <name type="scientific">Amblyomma americanum</name>
    <name type="common">Lone star tick</name>
    <dbReference type="NCBI Taxonomy" id="6943"/>
    <lineage>
        <taxon>Eukaryota</taxon>
        <taxon>Metazoa</taxon>
        <taxon>Ecdysozoa</taxon>
        <taxon>Arthropoda</taxon>
        <taxon>Chelicerata</taxon>
        <taxon>Arachnida</taxon>
        <taxon>Acari</taxon>
        <taxon>Parasitiformes</taxon>
        <taxon>Ixodida</taxon>
        <taxon>Ixodoidea</taxon>
        <taxon>Ixodidae</taxon>
        <taxon>Amblyomminae</taxon>
        <taxon>Amblyomma</taxon>
    </lineage>
</organism>
<dbReference type="InterPro" id="IPR008974">
    <property type="entry name" value="TRAF-like"/>
</dbReference>
<dbReference type="Pfam" id="PF21355">
    <property type="entry name" value="TRAF-mep_MATH"/>
    <property type="match status" value="1"/>
</dbReference>
<dbReference type="AlphaFoldDB" id="A0AAQ4DU10"/>
<dbReference type="InterPro" id="IPR013083">
    <property type="entry name" value="Znf_RING/FYVE/PHD"/>
</dbReference>
<gene>
    <name evidence="6" type="ORF">V5799_007265</name>
</gene>